<keyword evidence="6" id="KW-0406">Ion transport</keyword>
<dbReference type="InterPro" id="IPR052192">
    <property type="entry name" value="Insect_Ionotropic_Sensory_Rcpt"/>
</dbReference>
<evidence type="ECO:0000256" key="1">
    <source>
        <dbReference type="ARBA" id="ARBA00004651"/>
    </source>
</evidence>
<dbReference type="GeneID" id="108863857"/>
<evidence type="ECO:0000256" key="7">
    <source>
        <dbReference type="ARBA" id="ARBA00023136"/>
    </source>
</evidence>
<organism evidence="14 15">
    <name type="scientific">Galendromus occidentalis</name>
    <name type="common">western predatory mite</name>
    <dbReference type="NCBI Taxonomy" id="34638"/>
    <lineage>
        <taxon>Eukaryota</taxon>
        <taxon>Metazoa</taxon>
        <taxon>Ecdysozoa</taxon>
        <taxon>Arthropoda</taxon>
        <taxon>Chelicerata</taxon>
        <taxon>Arachnida</taxon>
        <taxon>Acari</taxon>
        <taxon>Parasitiformes</taxon>
        <taxon>Mesostigmata</taxon>
        <taxon>Gamasina</taxon>
        <taxon>Phytoseioidea</taxon>
        <taxon>Phytoseiidae</taxon>
        <taxon>Typhlodrominae</taxon>
        <taxon>Galendromus</taxon>
    </lineage>
</organism>
<evidence type="ECO:0000256" key="4">
    <source>
        <dbReference type="ARBA" id="ARBA00022692"/>
    </source>
</evidence>
<keyword evidence="11" id="KW-0407">Ion channel</keyword>
<dbReference type="PANTHER" id="PTHR42643:SF38">
    <property type="entry name" value="IONOTROPIC RECEPTOR 100A"/>
    <property type="match status" value="1"/>
</dbReference>
<keyword evidence="9" id="KW-0325">Glycoprotein</keyword>
<gene>
    <name evidence="15" type="primary">LOC108863857</name>
</gene>
<protein>
    <submittedName>
        <fullName evidence="15">Uncharacterized protein LOC108863857</fullName>
    </submittedName>
</protein>
<comment type="subcellular location">
    <subcellularLocation>
        <location evidence="1">Cell membrane</location>
        <topology evidence="1">Multi-pass membrane protein</topology>
    </subcellularLocation>
</comment>
<keyword evidence="7 12" id="KW-0472">Membrane</keyword>
<evidence type="ECO:0000313" key="14">
    <source>
        <dbReference type="Proteomes" id="UP000694867"/>
    </source>
</evidence>
<dbReference type="Gene3D" id="3.40.190.10">
    <property type="entry name" value="Periplasmic binding protein-like II"/>
    <property type="match status" value="1"/>
</dbReference>
<keyword evidence="5 12" id="KW-1133">Transmembrane helix</keyword>
<dbReference type="KEGG" id="goe:108863857"/>
<evidence type="ECO:0000256" key="8">
    <source>
        <dbReference type="ARBA" id="ARBA00023170"/>
    </source>
</evidence>
<keyword evidence="14" id="KW-1185">Reference proteome</keyword>
<keyword evidence="4 12" id="KW-0812">Transmembrane</keyword>
<sequence length="435" mass="49795">MGRWNGTHLRFVSPRSFPPFLTRLVDRDGRITLYGIFGSLMSNLTSVMGITYEVTVTSDGEYGLSHSEPDKFTGMLRSLLRNEADVAVSGFFPDPNIFKHLRYVPYTHQTWTVMWTGMRTAFETTPTPYVKAFEAPVWLLLSLSIIVLTLFHSLEAFVLRQQRLGVREIFENFLRVSQSLLQEASKNRYSGTDRILGGAWMLATYVLMQYFTGDLKANSVLQSPTLRINTVEDVYAHRKTHRLMYPIQTPVEDDLRAFKGELLEKMEIVLREGVPLRVEQYFKPEDLMLLVEEKAVLSGEEWGTSYAISHFCKTTDKFYYKSDEGFPRHYFAMVMASHLEKDLTDEINRRILIITSMGVPFVSSRDVHPGGWSCVVTDRNNVFAADPLGFADMLFTLMSHLVALSMCVAVLAAEICHSMYSNWKLGFSKIIYPRE</sequence>
<dbReference type="SUPFAM" id="SSF53850">
    <property type="entry name" value="Periplasmic binding protein-like II"/>
    <property type="match status" value="1"/>
</dbReference>
<reference evidence="15" key="1">
    <citation type="submission" date="2025-08" db="UniProtKB">
        <authorList>
            <consortium name="RefSeq"/>
        </authorList>
    </citation>
    <scope>IDENTIFICATION</scope>
</reference>
<dbReference type="InterPro" id="IPR019594">
    <property type="entry name" value="Glu/Gly-bd"/>
</dbReference>
<feature type="domain" description="Ionotropic glutamate receptor L-glutamate and glycine-binding" evidence="13">
    <location>
        <begin position="19"/>
        <end position="91"/>
    </location>
</feature>
<dbReference type="PANTHER" id="PTHR42643">
    <property type="entry name" value="IONOTROPIC RECEPTOR 20A-RELATED"/>
    <property type="match status" value="1"/>
</dbReference>
<evidence type="ECO:0000259" key="13">
    <source>
        <dbReference type="Pfam" id="PF10613"/>
    </source>
</evidence>
<feature type="transmembrane region" description="Helical" evidence="12">
    <location>
        <begin position="31"/>
        <end position="52"/>
    </location>
</feature>
<dbReference type="GO" id="GO:0005886">
    <property type="term" value="C:plasma membrane"/>
    <property type="evidence" value="ECO:0007669"/>
    <property type="project" value="UniProtKB-SubCell"/>
</dbReference>
<feature type="transmembrane region" description="Helical" evidence="12">
    <location>
        <begin position="137"/>
        <end position="159"/>
    </location>
</feature>
<evidence type="ECO:0000256" key="11">
    <source>
        <dbReference type="ARBA" id="ARBA00023303"/>
    </source>
</evidence>
<dbReference type="Gene3D" id="1.10.287.70">
    <property type="match status" value="1"/>
</dbReference>
<keyword evidence="10" id="KW-1071">Ligand-gated ion channel</keyword>
<evidence type="ECO:0000256" key="10">
    <source>
        <dbReference type="ARBA" id="ARBA00023286"/>
    </source>
</evidence>
<evidence type="ECO:0000256" key="3">
    <source>
        <dbReference type="ARBA" id="ARBA00022475"/>
    </source>
</evidence>
<evidence type="ECO:0000256" key="6">
    <source>
        <dbReference type="ARBA" id="ARBA00023065"/>
    </source>
</evidence>
<dbReference type="RefSeq" id="XP_018494025.1">
    <property type="nucleotide sequence ID" value="XM_018638509.1"/>
</dbReference>
<keyword evidence="8" id="KW-0675">Receptor</keyword>
<dbReference type="Proteomes" id="UP000694867">
    <property type="component" value="Unplaced"/>
</dbReference>
<dbReference type="GO" id="GO:0015276">
    <property type="term" value="F:ligand-gated monoatomic ion channel activity"/>
    <property type="evidence" value="ECO:0007669"/>
    <property type="project" value="InterPro"/>
</dbReference>
<keyword evidence="2" id="KW-0813">Transport</keyword>
<keyword evidence="3" id="KW-1003">Cell membrane</keyword>
<dbReference type="Pfam" id="PF10613">
    <property type="entry name" value="Lig_chan-Glu_bd"/>
    <property type="match status" value="1"/>
</dbReference>
<proteinExistence type="predicted"/>
<evidence type="ECO:0000313" key="15">
    <source>
        <dbReference type="RefSeq" id="XP_018494025.1"/>
    </source>
</evidence>
<accession>A0AAJ7P969</accession>
<evidence type="ECO:0000256" key="2">
    <source>
        <dbReference type="ARBA" id="ARBA00022448"/>
    </source>
</evidence>
<evidence type="ECO:0000256" key="9">
    <source>
        <dbReference type="ARBA" id="ARBA00023180"/>
    </source>
</evidence>
<evidence type="ECO:0000256" key="12">
    <source>
        <dbReference type="SAM" id="Phobius"/>
    </source>
</evidence>
<name>A0AAJ7P969_9ACAR</name>
<dbReference type="AlphaFoldDB" id="A0AAJ7P969"/>
<evidence type="ECO:0000256" key="5">
    <source>
        <dbReference type="ARBA" id="ARBA00022989"/>
    </source>
</evidence>